<protein>
    <submittedName>
        <fullName evidence="3">Uncharacterized protein</fullName>
    </submittedName>
</protein>
<accession>A0AA36CMR5</accession>
<evidence type="ECO:0000256" key="2">
    <source>
        <dbReference type="SAM" id="Phobius"/>
    </source>
</evidence>
<organism evidence="3 4">
    <name type="scientific">Mesorhabditis spiculigera</name>
    <dbReference type="NCBI Taxonomy" id="96644"/>
    <lineage>
        <taxon>Eukaryota</taxon>
        <taxon>Metazoa</taxon>
        <taxon>Ecdysozoa</taxon>
        <taxon>Nematoda</taxon>
        <taxon>Chromadorea</taxon>
        <taxon>Rhabditida</taxon>
        <taxon>Rhabditina</taxon>
        <taxon>Rhabditomorpha</taxon>
        <taxon>Rhabditoidea</taxon>
        <taxon>Rhabditidae</taxon>
        <taxon>Mesorhabditinae</taxon>
        <taxon>Mesorhabditis</taxon>
    </lineage>
</organism>
<sequence>MAEELAPDGSGEAPTQQASLTFFDYGCCVPSWQGLWMLIVVLLLMIAACGFCIGLNVCLSVYYTRRSAQREEQLEKKAEREKEPDTDPKVVAATVYHMSNISPSPRIAKQNRRGSLSEVSCDPDEATVMERGSGKRAPRIDRGDDIETRTFTEEMSQEESRLFSSQRSPEFRSMRITEPMYTRDTPFWTNPQMRSAERHNQRPARPIIYDPPSTSTTAQTSTTRSSEPTRKSDGCQAAYVQGYAHRPMHHRPS</sequence>
<keyword evidence="2" id="KW-1133">Transmembrane helix</keyword>
<feature type="compositionally biased region" description="Low complexity" evidence="1">
    <location>
        <begin position="213"/>
        <end position="226"/>
    </location>
</feature>
<feature type="region of interest" description="Disordered" evidence="1">
    <location>
        <begin position="183"/>
        <end position="234"/>
    </location>
</feature>
<evidence type="ECO:0000256" key="1">
    <source>
        <dbReference type="SAM" id="MobiDB-lite"/>
    </source>
</evidence>
<comment type="caution">
    <text evidence="3">The sequence shown here is derived from an EMBL/GenBank/DDBJ whole genome shotgun (WGS) entry which is preliminary data.</text>
</comment>
<feature type="non-terminal residue" evidence="3">
    <location>
        <position position="253"/>
    </location>
</feature>
<name>A0AA36CMR5_9BILA</name>
<feature type="compositionally biased region" description="Basic and acidic residues" evidence="1">
    <location>
        <begin position="138"/>
        <end position="152"/>
    </location>
</feature>
<evidence type="ECO:0000313" key="4">
    <source>
        <dbReference type="Proteomes" id="UP001177023"/>
    </source>
</evidence>
<dbReference type="AlphaFoldDB" id="A0AA36CMR5"/>
<evidence type="ECO:0000313" key="3">
    <source>
        <dbReference type="EMBL" id="CAJ0571929.1"/>
    </source>
</evidence>
<proteinExistence type="predicted"/>
<gene>
    <name evidence="3" type="ORF">MSPICULIGERA_LOCUS10327</name>
</gene>
<keyword evidence="2" id="KW-0812">Transmembrane</keyword>
<feature type="transmembrane region" description="Helical" evidence="2">
    <location>
        <begin position="35"/>
        <end position="63"/>
    </location>
</feature>
<dbReference type="Proteomes" id="UP001177023">
    <property type="component" value="Unassembled WGS sequence"/>
</dbReference>
<reference evidence="3" key="1">
    <citation type="submission" date="2023-06" db="EMBL/GenBank/DDBJ databases">
        <authorList>
            <person name="Delattre M."/>
        </authorList>
    </citation>
    <scope>NUCLEOTIDE SEQUENCE</scope>
    <source>
        <strain evidence="3">AF72</strain>
    </source>
</reference>
<keyword evidence="2" id="KW-0472">Membrane</keyword>
<feature type="region of interest" description="Disordered" evidence="1">
    <location>
        <begin position="104"/>
        <end position="169"/>
    </location>
</feature>
<dbReference type="EMBL" id="CATQJA010002587">
    <property type="protein sequence ID" value="CAJ0571929.1"/>
    <property type="molecule type" value="Genomic_DNA"/>
</dbReference>
<keyword evidence="4" id="KW-1185">Reference proteome</keyword>